<feature type="transmembrane region" description="Helical" evidence="7">
    <location>
        <begin position="25"/>
        <end position="43"/>
    </location>
</feature>
<feature type="transmembrane region" description="Helical" evidence="7">
    <location>
        <begin position="265"/>
        <end position="282"/>
    </location>
</feature>
<name>A0A941IQX7_9ACTN</name>
<dbReference type="GO" id="GO:0055085">
    <property type="term" value="P:transmembrane transport"/>
    <property type="evidence" value="ECO:0007669"/>
    <property type="project" value="InterPro"/>
</dbReference>
<evidence type="ECO:0000256" key="6">
    <source>
        <dbReference type="RuleBase" id="RU003943"/>
    </source>
</evidence>
<feature type="transmembrane region" description="Helical" evidence="7">
    <location>
        <begin position="111"/>
        <end position="132"/>
    </location>
</feature>
<dbReference type="Proteomes" id="UP000675781">
    <property type="component" value="Unassembled WGS sequence"/>
</dbReference>
<evidence type="ECO:0000256" key="3">
    <source>
        <dbReference type="ARBA" id="ARBA00022692"/>
    </source>
</evidence>
<dbReference type="Pfam" id="PF00950">
    <property type="entry name" value="ABC-3"/>
    <property type="match status" value="1"/>
</dbReference>
<evidence type="ECO:0000256" key="4">
    <source>
        <dbReference type="ARBA" id="ARBA00022989"/>
    </source>
</evidence>
<comment type="caution">
    <text evidence="8">The sequence shown here is derived from an EMBL/GenBank/DDBJ whole genome shotgun (WGS) entry which is preliminary data.</text>
</comment>
<dbReference type="RefSeq" id="WP_212527888.1">
    <property type="nucleotide sequence ID" value="NZ_JAGSOG010000028.1"/>
</dbReference>
<sequence>MNPQFSWNLVTDVQWLWSVPSVLNAYRAGVVVAVLAGVVGWFMVLRRQTFAGHSIAVTGFPGAAAAVYTGLSATLGYFGFCIGAALVIAYYTRGSGSGDTAGERAHSSALIAVVQAFALALGALFLQLYGGFLNSTSDFLFGNFLGITSADVVVLVAVAAVVLVVMAVIGRRLLFVSIDPAVAAARGVPVRAVNALFLVLLGATVAEVSQFTGALLVFALLVMPAATAQVFTARPALGLAIGVVIGVLSTWIGLAWAFFGNQGTGFTITTLAFGCYVLALAIRAVRTRLRTPAAASGALEGVS</sequence>
<gene>
    <name evidence="8" type="ORF">KDL01_08830</name>
</gene>
<comment type="subcellular location">
    <subcellularLocation>
        <location evidence="6">Cell membrane</location>
        <topology evidence="6">Multi-pass membrane protein</topology>
    </subcellularLocation>
    <subcellularLocation>
        <location evidence="1">Membrane</location>
        <topology evidence="1">Multi-pass membrane protein</topology>
    </subcellularLocation>
</comment>
<dbReference type="PANTHER" id="PTHR30477">
    <property type="entry name" value="ABC-TRANSPORTER METAL-BINDING PROTEIN"/>
    <property type="match status" value="1"/>
</dbReference>
<feature type="transmembrane region" description="Helical" evidence="7">
    <location>
        <begin position="50"/>
        <end position="68"/>
    </location>
</feature>
<keyword evidence="3 6" id="KW-0812">Transmembrane</keyword>
<feature type="transmembrane region" description="Helical" evidence="7">
    <location>
        <begin position="74"/>
        <end position="91"/>
    </location>
</feature>
<evidence type="ECO:0000256" key="1">
    <source>
        <dbReference type="ARBA" id="ARBA00004141"/>
    </source>
</evidence>
<accession>A0A941IQX7</accession>
<evidence type="ECO:0000256" key="5">
    <source>
        <dbReference type="ARBA" id="ARBA00023136"/>
    </source>
</evidence>
<dbReference type="GO" id="GO:0010043">
    <property type="term" value="P:response to zinc ion"/>
    <property type="evidence" value="ECO:0007669"/>
    <property type="project" value="TreeGrafter"/>
</dbReference>
<organism evidence="8 9">
    <name type="scientific">Actinospica durhamensis</name>
    <dbReference type="NCBI Taxonomy" id="1508375"/>
    <lineage>
        <taxon>Bacteria</taxon>
        <taxon>Bacillati</taxon>
        <taxon>Actinomycetota</taxon>
        <taxon>Actinomycetes</taxon>
        <taxon>Catenulisporales</taxon>
        <taxon>Actinospicaceae</taxon>
        <taxon>Actinospica</taxon>
    </lineage>
</organism>
<evidence type="ECO:0000256" key="7">
    <source>
        <dbReference type="SAM" id="Phobius"/>
    </source>
</evidence>
<keyword evidence="9" id="KW-1185">Reference proteome</keyword>
<feature type="transmembrane region" description="Helical" evidence="7">
    <location>
        <begin position="144"/>
        <end position="169"/>
    </location>
</feature>
<keyword evidence="4 7" id="KW-1133">Transmembrane helix</keyword>
<keyword evidence="6" id="KW-0813">Transport</keyword>
<feature type="transmembrane region" description="Helical" evidence="7">
    <location>
        <begin position="211"/>
        <end position="231"/>
    </location>
</feature>
<proteinExistence type="inferred from homology"/>
<evidence type="ECO:0000313" key="9">
    <source>
        <dbReference type="Proteomes" id="UP000675781"/>
    </source>
</evidence>
<comment type="similarity">
    <text evidence="2 6">Belongs to the ABC-3 integral membrane protein family.</text>
</comment>
<dbReference type="InterPro" id="IPR001626">
    <property type="entry name" value="ABC_TroCD"/>
</dbReference>
<evidence type="ECO:0000313" key="8">
    <source>
        <dbReference type="EMBL" id="MBR7833368.1"/>
    </source>
</evidence>
<dbReference type="Gene3D" id="1.10.3470.10">
    <property type="entry name" value="ABC transporter involved in vitamin B12 uptake, BtuC"/>
    <property type="match status" value="1"/>
</dbReference>
<dbReference type="PANTHER" id="PTHR30477:SF0">
    <property type="entry name" value="METAL TRANSPORT SYSTEM MEMBRANE PROTEIN TM_0125-RELATED"/>
    <property type="match status" value="1"/>
</dbReference>
<protein>
    <submittedName>
        <fullName evidence="8">Metal ABC transporter permease</fullName>
    </submittedName>
</protein>
<dbReference type="AlphaFoldDB" id="A0A941IQX7"/>
<reference evidence="8" key="1">
    <citation type="submission" date="2021-04" db="EMBL/GenBank/DDBJ databases">
        <title>Genome based classification of Actinospica acidithermotolerans sp. nov., an actinobacterium isolated from an Indonesian hot spring.</title>
        <authorList>
            <person name="Kusuma A.B."/>
            <person name="Putra K.E."/>
            <person name="Nafisah S."/>
            <person name="Loh J."/>
            <person name="Nouioui I."/>
            <person name="Goodfellow M."/>
        </authorList>
    </citation>
    <scope>NUCLEOTIDE SEQUENCE</scope>
    <source>
        <strain evidence="8">CSCA 57</strain>
    </source>
</reference>
<feature type="transmembrane region" description="Helical" evidence="7">
    <location>
        <begin position="181"/>
        <end position="205"/>
    </location>
</feature>
<keyword evidence="5 7" id="KW-0472">Membrane</keyword>
<dbReference type="EMBL" id="JAGSOG010000028">
    <property type="protein sequence ID" value="MBR7833368.1"/>
    <property type="molecule type" value="Genomic_DNA"/>
</dbReference>
<feature type="transmembrane region" description="Helical" evidence="7">
    <location>
        <begin position="238"/>
        <end position="259"/>
    </location>
</feature>
<dbReference type="SUPFAM" id="SSF81345">
    <property type="entry name" value="ABC transporter involved in vitamin B12 uptake, BtuC"/>
    <property type="match status" value="1"/>
</dbReference>
<dbReference type="InterPro" id="IPR037294">
    <property type="entry name" value="ABC_BtuC-like"/>
</dbReference>
<evidence type="ECO:0000256" key="2">
    <source>
        <dbReference type="ARBA" id="ARBA00008034"/>
    </source>
</evidence>
<dbReference type="GO" id="GO:0043190">
    <property type="term" value="C:ATP-binding cassette (ABC) transporter complex"/>
    <property type="evidence" value="ECO:0007669"/>
    <property type="project" value="InterPro"/>
</dbReference>